<reference evidence="2" key="2">
    <citation type="submission" date="2014-06" db="EMBL/GenBank/DDBJ databases">
        <title>Draft genome sequence of Clostridium ramosum(DSM 1402).</title>
        <authorList>
            <person name="Sudarsanam P."/>
            <person name="Ley R."/>
            <person name="Guruge J."/>
            <person name="Turnbaugh P.J."/>
            <person name="Mahowald M."/>
            <person name="Liep D."/>
            <person name="Gordon J."/>
        </authorList>
    </citation>
    <scope>NUCLEOTIDE SEQUENCE</scope>
    <source>
        <strain evidence="2">DSM 1402</strain>
    </source>
</reference>
<reference evidence="2" key="1">
    <citation type="submission" date="2007-11" db="EMBL/GenBank/DDBJ databases">
        <authorList>
            <person name="Fulton L."/>
            <person name="Clifton S."/>
            <person name="Fulton B."/>
            <person name="Xu J."/>
            <person name="Minx P."/>
            <person name="Pepin K.H."/>
            <person name="Johnson M."/>
            <person name="Thiruvilangam P."/>
            <person name="Bhonagiri V."/>
            <person name="Nash W.E."/>
            <person name="Mardis E.R."/>
            <person name="Wilson R.K."/>
        </authorList>
    </citation>
    <scope>NUCLEOTIDE SEQUENCE [LARGE SCALE GENOMIC DNA]</scope>
    <source>
        <strain evidence="2">DSM 1402</strain>
    </source>
</reference>
<dbReference type="EMBL" id="ABFX02000002">
    <property type="protein sequence ID" value="EDS19981.1"/>
    <property type="molecule type" value="Genomic_DNA"/>
</dbReference>
<evidence type="ECO:0000259" key="1">
    <source>
        <dbReference type="Pfam" id="PF13518"/>
    </source>
</evidence>
<dbReference type="SUPFAM" id="SSF48295">
    <property type="entry name" value="TrpR-like"/>
    <property type="match status" value="1"/>
</dbReference>
<evidence type="ECO:0000313" key="2">
    <source>
        <dbReference type="EMBL" id="EDS19981.1"/>
    </source>
</evidence>
<dbReference type="HOGENOM" id="CLU_027402_17_3_9"/>
<dbReference type="eggNOG" id="COG2963">
    <property type="taxonomic scope" value="Bacteria"/>
</dbReference>
<organism evidence="2 3">
    <name type="scientific">Thomasclavelia ramosa DSM 1402</name>
    <dbReference type="NCBI Taxonomy" id="445974"/>
    <lineage>
        <taxon>Bacteria</taxon>
        <taxon>Bacillati</taxon>
        <taxon>Bacillota</taxon>
        <taxon>Erysipelotrichia</taxon>
        <taxon>Erysipelotrichales</taxon>
        <taxon>Coprobacillaceae</taxon>
        <taxon>Thomasclavelia</taxon>
    </lineage>
</organism>
<keyword evidence="3" id="KW-1185">Reference proteome</keyword>
<accession>B0N0U5</accession>
<comment type="caution">
    <text evidence="2">The sequence shown here is derived from an EMBL/GenBank/DDBJ whole genome shotgun (WGS) entry which is preliminary data.</text>
</comment>
<proteinExistence type="predicted"/>
<gene>
    <name evidence="2" type="ORF">CLORAM_00072</name>
</gene>
<protein>
    <submittedName>
        <fullName evidence="2">Transposase</fullName>
    </submittedName>
</protein>
<sequence length="132" mass="15718">MAIKYCIPSSSPIKNWVKLYNSHIELKDYIPGGEDIYMVKSRKVNKEERIEIIKYCLEHDMDYKITAKLFETTYANVFNWVKKYKEKGEDGLGDKRGCRKDDEKVDEVTLLKRQLKQKEYELEMVQLELKLS</sequence>
<dbReference type="Proteomes" id="UP000005798">
    <property type="component" value="Unassembled WGS sequence"/>
</dbReference>
<dbReference type="AlphaFoldDB" id="B0N0U5"/>
<dbReference type="InterPro" id="IPR010921">
    <property type="entry name" value="Trp_repressor/repl_initiator"/>
</dbReference>
<evidence type="ECO:0000313" key="3">
    <source>
        <dbReference type="Proteomes" id="UP000005798"/>
    </source>
</evidence>
<dbReference type="Pfam" id="PF13518">
    <property type="entry name" value="HTH_28"/>
    <property type="match status" value="1"/>
</dbReference>
<dbReference type="GO" id="GO:0043565">
    <property type="term" value="F:sequence-specific DNA binding"/>
    <property type="evidence" value="ECO:0007669"/>
    <property type="project" value="InterPro"/>
</dbReference>
<dbReference type="InterPro" id="IPR055247">
    <property type="entry name" value="InsJ-like_HTH"/>
</dbReference>
<feature type="domain" description="Insertion element IS150 protein InsJ-like helix-turn-helix" evidence="1">
    <location>
        <begin position="48"/>
        <end position="97"/>
    </location>
</feature>
<name>B0N0U5_9FIRM</name>